<dbReference type="AlphaFoldDB" id="A0A1D2QMJ3"/>
<accession>A0A1D2QMJ3</accession>
<dbReference type="InterPro" id="IPR039519">
    <property type="entry name" value="YokE-like_PH"/>
</dbReference>
<feature type="domain" description="YokE-like PH" evidence="2">
    <location>
        <begin position="20"/>
        <end position="118"/>
    </location>
</feature>
<dbReference type="EMBL" id="MDLC01000053">
    <property type="protein sequence ID" value="ODS22783.1"/>
    <property type="molecule type" value="Genomic_DNA"/>
</dbReference>
<organism evidence="3 4">
    <name type="scientific">Candidatus Endobugula sertula</name>
    <name type="common">Bugula neritina bacterial symbiont</name>
    <dbReference type="NCBI Taxonomy" id="62101"/>
    <lineage>
        <taxon>Bacteria</taxon>
        <taxon>Pseudomonadati</taxon>
        <taxon>Pseudomonadota</taxon>
        <taxon>Gammaproteobacteria</taxon>
        <taxon>Cellvibrionales</taxon>
        <taxon>Cellvibrionaceae</taxon>
        <taxon>Candidatus Endobugula</taxon>
    </lineage>
</organism>
<evidence type="ECO:0008006" key="5">
    <source>
        <dbReference type="Google" id="ProtNLM"/>
    </source>
</evidence>
<evidence type="ECO:0000313" key="3">
    <source>
        <dbReference type="EMBL" id="ODS22783.1"/>
    </source>
</evidence>
<dbReference type="Pfam" id="PF09851">
    <property type="entry name" value="SHOCT"/>
    <property type="match status" value="1"/>
</dbReference>
<sequence length="168" mass="18681">MSEDSTPESKHVTKFKESHLESDDKVVTSVEGYIGDMMGKGDNTQHNGALIVTSKQVAFYRKGLLGEILETIPLKSITSIERRPTLRHCTIRIHTSHDDLTFKTLDKEQEAIVVKAIEDGRAIEPVSQTAPAPQNGLDTLRELNELKELGIITEEEFNAKKQTILAAI</sequence>
<reference evidence="3 4" key="1">
    <citation type="journal article" date="2016" name="Appl. Environ. Microbiol.">
        <title>Lack of Overt Genome Reduction in the Bryostatin-Producing Bryozoan Symbiont "Candidatus Endobugula sertula".</title>
        <authorList>
            <person name="Miller I.J."/>
            <person name="Vanee N."/>
            <person name="Fong S.S."/>
            <person name="Lim-Fong G.E."/>
            <person name="Kwan J.C."/>
        </authorList>
    </citation>
    <scope>NUCLEOTIDE SEQUENCE [LARGE SCALE GENOMIC DNA]</scope>
    <source>
        <strain evidence="3">AB1-4</strain>
    </source>
</reference>
<evidence type="ECO:0000259" key="1">
    <source>
        <dbReference type="Pfam" id="PF09851"/>
    </source>
</evidence>
<dbReference type="InterPro" id="IPR018649">
    <property type="entry name" value="SHOCT"/>
</dbReference>
<feature type="domain" description="SHOCT" evidence="1">
    <location>
        <begin position="138"/>
        <end position="165"/>
    </location>
</feature>
<dbReference type="Pfam" id="PF14470">
    <property type="entry name" value="bPH_3"/>
    <property type="match status" value="1"/>
</dbReference>
<proteinExistence type="predicted"/>
<dbReference type="STRING" id="62101.AB835_12415"/>
<evidence type="ECO:0000259" key="2">
    <source>
        <dbReference type="Pfam" id="PF14470"/>
    </source>
</evidence>
<dbReference type="Proteomes" id="UP000242502">
    <property type="component" value="Unassembled WGS sequence"/>
</dbReference>
<name>A0A1D2QMJ3_9GAMM</name>
<comment type="caution">
    <text evidence="3">The sequence shown here is derived from an EMBL/GenBank/DDBJ whole genome shotgun (WGS) entry which is preliminary data.</text>
</comment>
<gene>
    <name evidence="3" type="ORF">AB835_12415</name>
</gene>
<protein>
    <recommendedName>
        <fullName evidence="5">YokE-like PH domain-containing protein</fullName>
    </recommendedName>
</protein>
<evidence type="ECO:0000313" key="4">
    <source>
        <dbReference type="Proteomes" id="UP000242502"/>
    </source>
</evidence>